<evidence type="ECO:0000256" key="1">
    <source>
        <dbReference type="ARBA" id="ARBA00022670"/>
    </source>
</evidence>
<dbReference type="InterPro" id="IPR036181">
    <property type="entry name" value="MIT_dom_sf"/>
</dbReference>
<dbReference type="InterPro" id="IPR038765">
    <property type="entry name" value="Papain-like_cys_pep_sf"/>
</dbReference>
<dbReference type="Gene3D" id="3.90.70.10">
    <property type="entry name" value="Cysteine proteinases"/>
    <property type="match status" value="1"/>
</dbReference>
<protein>
    <submittedName>
        <fullName evidence="7">Calpain-7</fullName>
    </submittedName>
</protein>
<dbReference type="SUPFAM" id="SSF54001">
    <property type="entry name" value="Cysteine proteinases"/>
    <property type="match status" value="1"/>
</dbReference>
<dbReference type="SMART" id="SM00230">
    <property type="entry name" value="CysPc"/>
    <property type="match status" value="1"/>
</dbReference>
<evidence type="ECO:0000313" key="8">
    <source>
        <dbReference type="Proteomes" id="UP000440578"/>
    </source>
</evidence>
<evidence type="ECO:0000259" key="6">
    <source>
        <dbReference type="PROSITE" id="PS50203"/>
    </source>
</evidence>
<dbReference type="InterPro" id="IPR001300">
    <property type="entry name" value="Peptidase_C2_calpain_cat"/>
</dbReference>
<keyword evidence="8" id="KW-1185">Reference proteome</keyword>
<dbReference type="Proteomes" id="UP000440578">
    <property type="component" value="Unassembled WGS sequence"/>
</dbReference>
<dbReference type="InterPro" id="IPR036213">
    <property type="entry name" value="Calpain_III_sf"/>
</dbReference>
<dbReference type="PROSITE" id="PS50203">
    <property type="entry name" value="CALPAIN_CAT"/>
    <property type="match status" value="1"/>
</dbReference>
<sequence length="688" mass="76788">MSSPAGDEGRQLFERAAELASRAVAFDRSGHQEAAVYHYVQAAGALLEARKTGATIAHLEKRANDYLSRAEQLSEKAAKAVPLHAPAADGRAEMERVFFLMSQALDEDEAGNAREALQLYGQAVELCLEANKKFPSPRFTEAAEQALGRAERLKASLGASLESLPPPLPELDDLPELELEEPSAPPAETPPPPAGRASGGGGTARPPARSPRNDKAPLHRGFSSGLLVSGSDAYTKDELRVLAATSRINDNVYVPFMAADLRERFASPLPFTDRAGPLALSPKQRRDFSRWARPEELSDQPCMIQKIDCFSIKQTCISDCSFVASLAVSALYEKRFNKPLITSIIYPRNRNNQPVYNPCGKYMVRLHINGVPRKVVIDDQLPVDRHGRLLCSYSADRRELWVSLLEKAYMKVMGGYDFPGSNSNIDLYALTGWIPERQSIRPGDAEFNADALFRRLHDCHQKGQVLITVATGEMSEQAADRAGLVPTHAYAVLDIREVQGQRLLLLKNPWSHLRWKGNFSEMDQRHWTPSLRAALSYDPQSAQQFDNGVFWIDYESLCRFFDVFYMSWNPQLFSHTFCHHQTWLAGQGPIRDMYNIGENPQYRLEVRGPTVVWVLLSRHITEIEDFRNNKEYITVAVYRTDGSRVYYPSKRGGRGPRAGPTAPVSTTPVRGEGGVPGLDRRLPCLLPQ</sequence>
<feature type="active site" evidence="4">
    <location>
        <position position="508"/>
    </location>
</feature>
<dbReference type="AlphaFoldDB" id="A0A6A4X096"/>
<dbReference type="SMART" id="SM00745">
    <property type="entry name" value="MIT"/>
    <property type="match status" value="2"/>
</dbReference>
<dbReference type="Pfam" id="PF00648">
    <property type="entry name" value="Peptidase_C2"/>
    <property type="match status" value="1"/>
</dbReference>
<dbReference type="OrthoDB" id="167576at2759"/>
<name>A0A6A4X096_AMPAM</name>
<dbReference type="SUPFAM" id="SSF49758">
    <property type="entry name" value="Calpain large subunit, middle domain (domain III)"/>
    <property type="match status" value="1"/>
</dbReference>
<dbReference type="Gene3D" id="1.20.58.80">
    <property type="entry name" value="Phosphotransferase system, lactose/cellobiose-type IIA subunit"/>
    <property type="match status" value="2"/>
</dbReference>
<comment type="caution">
    <text evidence="7">The sequence shown here is derived from an EMBL/GenBank/DDBJ whole genome shotgun (WGS) entry which is preliminary data.</text>
</comment>
<feature type="domain" description="Calpain catalytic" evidence="6">
    <location>
        <begin position="269"/>
        <end position="570"/>
    </location>
</feature>
<gene>
    <name evidence="7" type="primary">Capn7</name>
    <name evidence="7" type="ORF">FJT64_002205</name>
</gene>
<dbReference type="SUPFAM" id="SSF116846">
    <property type="entry name" value="MIT domain"/>
    <property type="match status" value="2"/>
</dbReference>
<dbReference type="CDD" id="cd00044">
    <property type="entry name" value="CysPc"/>
    <property type="match status" value="1"/>
</dbReference>
<evidence type="ECO:0000256" key="2">
    <source>
        <dbReference type="ARBA" id="ARBA00022801"/>
    </source>
</evidence>
<evidence type="ECO:0000256" key="5">
    <source>
        <dbReference type="SAM" id="MobiDB-lite"/>
    </source>
</evidence>
<dbReference type="GO" id="GO:0004198">
    <property type="term" value="F:calcium-dependent cysteine-type endopeptidase activity"/>
    <property type="evidence" value="ECO:0007669"/>
    <property type="project" value="InterPro"/>
</dbReference>
<dbReference type="PANTHER" id="PTHR46143:SF1">
    <property type="entry name" value="CALPAIN-7"/>
    <property type="match status" value="1"/>
</dbReference>
<dbReference type="GO" id="GO:0006508">
    <property type="term" value="P:proteolysis"/>
    <property type="evidence" value="ECO:0007669"/>
    <property type="project" value="UniProtKB-KW"/>
</dbReference>
<dbReference type="EMBL" id="VIIS01000536">
    <property type="protein sequence ID" value="KAF0307862.1"/>
    <property type="molecule type" value="Genomic_DNA"/>
</dbReference>
<feature type="active site" evidence="4">
    <location>
        <position position="320"/>
    </location>
</feature>
<reference evidence="7 8" key="1">
    <citation type="submission" date="2019-07" db="EMBL/GenBank/DDBJ databases">
        <title>Draft genome assembly of a fouling barnacle, Amphibalanus amphitrite (Darwin, 1854): The first reference genome for Thecostraca.</title>
        <authorList>
            <person name="Kim W."/>
        </authorList>
    </citation>
    <scope>NUCLEOTIDE SEQUENCE [LARGE SCALE GENOMIC DNA]</scope>
    <source>
        <strain evidence="7">SNU_AA5</strain>
        <tissue evidence="7">Soma without cirri and trophi</tissue>
    </source>
</reference>
<dbReference type="Pfam" id="PF04212">
    <property type="entry name" value="MIT"/>
    <property type="match status" value="2"/>
</dbReference>
<organism evidence="7 8">
    <name type="scientific">Amphibalanus amphitrite</name>
    <name type="common">Striped barnacle</name>
    <name type="synonym">Balanus amphitrite</name>
    <dbReference type="NCBI Taxonomy" id="1232801"/>
    <lineage>
        <taxon>Eukaryota</taxon>
        <taxon>Metazoa</taxon>
        <taxon>Ecdysozoa</taxon>
        <taxon>Arthropoda</taxon>
        <taxon>Crustacea</taxon>
        <taxon>Multicrustacea</taxon>
        <taxon>Cirripedia</taxon>
        <taxon>Thoracica</taxon>
        <taxon>Thoracicalcarea</taxon>
        <taxon>Balanomorpha</taxon>
        <taxon>Balanoidea</taxon>
        <taxon>Balanidae</taxon>
        <taxon>Amphibalaninae</taxon>
        <taxon>Amphibalanus</taxon>
    </lineage>
</organism>
<dbReference type="InterPro" id="IPR051297">
    <property type="entry name" value="PalB/RIM13"/>
</dbReference>
<evidence type="ECO:0000256" key="4">
    <source>
        <dbReference type="PROSITE-ProRule" id="PRU00239"/>
    </source>
</evidence>
<keyword evidence="3 4" id="KW-0788">Thiol protease</keyword>
<evidence type="ECO:0000313" key="7">
    <source>
        <dbReference type="EMBL" id="KAF0307862.1"/>
    </source>
</evidence>
<dbReference type="PANTHER" id="PTHR46143">
    <property type="entry name" value="CALPAIN-7"/>
    <property type="match status" value="1"/>
</dbReference>
<keyword evidence="2 4" id="KW-0378">Hydrolase</keyword>
<keyword evidence="1 4" id="KW-0645">Protease</keyword>
<accession>A0A6A4X096</accession>
<proteinExistence type="predicted"/>
<feature type="region of interest" description="Disordered" evidence="5">
    <location>
        <begin position="180"/>
        <end position="222"/>
    </location>
</feature>
<feature type="compositionally biased region" description="Pro residues" evidence="5">
    <location>
        <begin position="183"/>
        <end position="194"/>
    </location>
</feature>
<evidence type="ECO:0000256" key="3">
    <source>
        <dbReference type="ARBA" id="ARBA00022807"/>
    </source>
</evidence>
<feature type="region of interest" description="Disordered" evidence="5">
    <location>
        <begin position="648"/>
        <end position="678"/>
    </location>
</feature>
<feature type="active site" evidence="4">
    <location>
        <position position="488"/>
    </location>
</feature>
<dbReference type="InterPro" id="IPR007330">
    <property type="entry name" value="MIT_dom"/>
</dbReference>